<evidence type="ECO:0000313" key="3">
    <source>
        <dbReference type="EMBL" id="GFY51705.1"/>
    </source>
</evidence>
<gene>
    <name evidence="3" type="ORF">TNIN_132051</name>
    <name evidence="2" type="ORF">TNIN_455611</name>
</gene>
<keyword evidence="4" id="KW-1185">Reference proteome</keyword>
<accession>A0A8X7C1C2</accession>
<keyword evidence="1" id="KW-0812">Transmembrane</keyword>
<evidence type="ECO:0000256" key="1">
    <source>
        <dbReference type="SAM" id="Phobius"/>
    </source>
</evidence>
<feature type="transmembrane region" description="Helical" evidence="1">
    <location>
        <begin position="58"/>
        <end position="75"/>
    </location>
</feature>
<protein>
    <submittedName>
        <fullName evidence="3">Uncharacterized protein</fullName>
    </submittedName>
</protein>
<sequence length="99" mass="11434">MDITLECMTTNPASIVARFFFYVYIFTIVVYLPNLVSSFVEGRLWPLIRAFKGIRRRRMVLTVMLGLSALTNWCMKSSDSSLDLMQTEKRVYAKRALIG</sequence>
<dbReference type="AlphaFoldDB" id="A0A8X7C1C2"/>
<dbReference type="EMBL" id="BMAV01008263">
    <property type="protein sequence ID" value="GFY51705.1"/>
    <property type="molecule type" value="Genomic_DNA"/>
</dbReference>
<evidence type="ECO:0000313" key="4">
    <source>
        <dbReference type="Proteomes" id="UP000886998"/>
    </source>
</evidence>
<dbReference type="Proteomes" id="UP000886998">
    <property type="component" value="Unassembled WGS sequence"/>
</dbReference>
<comment type="caution">
    <text evidence="3">The sequence shown here is derived from an EMBL/GenBank/DDBJ whole genome shotgun (WGS) entry which is preliminary data.</text>
</comment>
<evidence type="ECO:0000313" key="2">
    <source>
        <dbReference type="EMBL" id="GFS49644.1"/>
    </source>
</evidence>
<feature type="transmembrane region" description="Helical" evidence="1">
    <location>
        <begin position="15"/>
        <end position="37"/>
    </location>
</feature>
<organism evidence="3 4">
    <name type="scientific">Trichonephila inaurata madagascariensis</name>
    <dbReference type="NCBI Taxonomy" id="2747483"/>
    <lineage>
        <taxon>Eukaryota</taxon>
        <taxon>Metazoa</taxon>
        <taxon>Ecdysozoa</taxon>
        <taxon>Arthropoda</taxon>
        <taxon>Chelicerata</taxon>
        <taxon>Arachnida</taxon>
        <taxon>Araneae</taxon>
        <taxon>Araneomorphae</taxon>
        <taxon>Entelegynae</taxon>
        <taxon>Araneoidea</taxon>
        <taxon>Nephilidae</taxon>
        <taxon>Trichonephila</taxon>
        <taxon>Trichonephila inaurata</taxon>
    </lineage>
</organism>
<keyword evidence="1" id="KW-0472">Membrane</keyword>
<reference evidence="3" key="1">
    <citation type="submission" date="2020-08" db="EMBL/GenBank/DDBJ databases">
        <title>Multicomponent nature underlies the extraordinary mechanical properties of spider dragline silk.</title>
        <authorList>
            <person name="Kono N."/>
            <person name="Nakamura H."/>
            <person name="Mori M."/>
            <person name="Yoshida Y."/>
            <person name="Ohtoshi R."/>
            <person name="Malay A.D."/>
            <person name="Moran D.A.P."/>
            <person name="Tomita M."/>
            <person name="Numata K."/>
            <person name="Arakawa K."/>
        </authorList>
    </citation>
    <scope>NUCLEOTIDE SEQUENCE</scope>
</reference>
<name>A0A8X7C1C2_9ARAC</name>
<proteinExistence type="predicted"/>
<keyword evidence="1" id="KW-1133">Transmembrane helix</keyword>
<dbReference type="OrthoDB" id="6447775at2759"/>
<dbReference type="EMBL" id="BMAV01026353">
    <property type="protein sequence ID" value="GFS49644.1"/>
    <property type="molecule type" value="Genomic_DNA"/>
</dbReference>